<evidence type="ECO:0000256" key="2">
    <source>
        <dbReference type="ARBA" id="ARBA00022803"/>
    </source>
</evidence>
<feature type="repeat" description="TPR" evidence="3">
    <location>
        <begin position="142"/>
        <end position="175"/>
    </location>
</feature>
<evidence type="ECO:0000256" key="4">
    <source>
        <dbReference type="SAM" id="SignalP"/>
    </source>
</evidence>
<dbReference type="PANTHER" id="PTHR45586:SF1">
    <property type="entry name" value="LIPOPOLYSACCHARIDE ASSEMBLY PROTEIN B"/>
    <property type="match status" value="1"/>
</dbReference>
<dbReference type="STRING" id="247633.GP2143_08009"/>
<accession>A0YCF9</accession>
<feature type="chain" id="PRO_5002630651" evidence="4">
    <location>
        <begin position="20"/>
        <end position="258"/>
    </location>
</feature>
<dbReference type="InterPro" id="IPR019734">
    <property type="entry name" value="TPR_rpt"/>
</dbReference>
<gene>
    <name evidence="5" type="ORF">GP2143_08009</name>
</gene>
<dbReference type="InterPro" id="IPR013360">
    <property type="entry name" value="Pilus_4_PilW"/>
</dbReference>
<feature type="signal peptide" evidence="4">
    <location>
        <begin position="1"/>
        <end position="19"/>
    </location>
</feature>
<dbReference type="PROSITE" id="PS51257">
    <property type="entry name" value="PROKAR_LIPOPROTEIN"/>
    <property type="match status" value="1"/>
</dbReference>
<organism evidence="5 6">
    <name type="scientific">marine gamma proteobacterium HTCC2143</name>
    <dbReference type="NCBI Taxonomy" id="247633"/>
    <lineage>
        <taxon>Bacteria</taxon>
        <taxon>Pseudomonadati</taxon>
        <taxon>Pseudomonadota</taxon>
        <taxon>Gammaproteobacteria</taxon>
        <taxon>Cellvibrionales</taxon>
        <taxon>Spongiibacteraceae</taxon>
        <taxon>BD1-7 clade</taxon>
    </lineage>
</organism>
<dbReference type="SUPFAM" id="SSF48452">
    <property type="entry name" value="TPR-like"/>
    <property type="match status" value="1"/>
</dbReference>
<dbReference type="Proteomes" id="UP000004931">
    <property type="component" value="Unassembled WGS sequence"/>
</dbReference>
<proteinExistence type="predicted"/>
<feature type="repeat" description="TPR" evidence="3">
    <location>
        <begin position="72"/>
        <end position="105"/>
    </location>
</feature>
<dbReference type="PANTHER" id="PTHR45586">
    <property type="entry name" value="TPR REPEAT-CONTAINING PROTEIN PA4667"/>
    <property type="match status" value="1"/>
</dbReference>
<dbReference type="InterPro" id="IPR051012">
    <property type="entry name" value="CellSynth/LPSAsmb/PSIAsmb"/>
</dbReference>
<evidence type="ECO:0000313" key="5">
    <source>
        <dbReference type="EMBL" id="EAW31478.1"/>
    </source>
</evidence>
<dbReference type="OrthoDB" id="129043at2"/>
<dbReference type="EMBL" id="AAVT01000003">
    <property type="protein sequence ID" value="EAW31478.1"/>
    <property type="molecule type" value="Genomic_DNA"/>
</dbReference>
<evidence type="ECO:0000256" key="3">
    <source>
        <dbReference type="PROSITE-ProRule" id="PRU00339"/>
    </source>
</evidence>
<keyword evidence="2 3" id="KW-0802">TPR repeat</keyword>
<keyword evidence="4" id="KW-0732">Signal</keyword>
<dbReference type="PROSITE" id="PS50005">
    <property type="entry name" value="TPR"/>
    <property type="match status" value="2"/>
</dbReference>
<keyword evidence="6" id="KW-1185">Reference proteome</keyword>
<dbReference type="AlphaFoldDB" id="A0YCF9"/>
<reference evidence="5 6" key="1">
    <citation type="journal article" date="2010" name="J. Bacteriol.">
        <title>Genome sequence of the oligotrophic marine Gammaproteobacterium HTCC2143, isolated from the Oregon Coast.</title>
        <authorList>
            <person name="Oh H.M."/>
            <person name="Kang I."/>
            <person name="Ferriera S."/>
            <person name="Giovannoni S.J."/>
            <person name="Cho J.C."/>
        </authorList>
    </citation>
    <scope>NUCLEOTIDE SEQUENCE [LARGE SCALE GENOMIC DNA]</scope>
    <source>
        <strain evidence="5 6">HTCC2143</strain>
    </source>
</reference>
<dbReference type="NCBIfam" id="TIGR02521">
    <property type="entry name" value="type_IV_pilW"/>
    <property type="match status" value="1"/>
</dbReference>
<dbReference type="PROSITE" id="PS50293">
    <property type="entry name" value="TPR_REGION"/>
    <property type="match status" value="1"/>
</dbReference>
<dbReference type="InterPro" id="IPR011990">
    <property type="entry name" value="TPR-like_helical_dom_sf"/>
</dbReference>
<sequence length="258" mass="29655">MYKCSLLSILLISLFSLTACITTESGGIGDKADDQKAVEYSVQLALSYIRNGNWDAAKRHLKTALEIDDSSAEVFLTMALVFQNTGEGDRAEEYYQKAIKLDPTSSRARNNYAVYLYSDRRYEEAVKQLELVVTDTLYDKRPAAYVNLGRSYMQLENLVKAEDAFRRAYLMNKRNVSLRYQLAEVYYQMGDYPKSQQYYDAYRNEVEQQPAAALWLGIRLADKFDNRDSLSSFSLALKNLYPTSKEYLLYKDAYGNSK</sequence>
<dbReference type="Gene3D" id="1.25.40.10">
    <property type="entry name" value="Tetratricopeptide repeat domain"/>
    <property type="match status" value="1"/>
</dbReference>
<name>A0YCF9_9GAMM</name>
<dbReference type="SMART" id="SM00028">
    <property type="entry name" value="TPR"/>
    <property type="match status" value="4"/>
</dbReference>
<protein>
    <submittedName>
        <fullName evidence="5">Type 4 fimbrial biogenesis protein PilF</fullName>
    </submittedName>
</protein>
<evidence type="ECO:0000313" key="6">
    <source>
        <dbReference type="Proteomes" id="UP000004931"/>
    </source>
</evidence>
<evidence type="ECO:0000256" key="1">
    <source>
        <dbReference type="ARBA" id="ARBA00022737"/>
    </source>
</evidence>
<dbReference type="Pfam" id="PF13429">
    <property type="entry name" value="TPR_15"/>
    <property type="match status" value="1"/>
</dbReference>
<dbReference type="eggNOG" id="COG3063">
    <property type="taxonomic scope" value="Bacteria"/>
</dbReference>
<comment type="caution">
    <text evidence="5">The sequence shown here is derived from an EMBL/GenBank/DDBJ whole genome shotgun (WGS) entry which is preliminary data.</text>
</comment>
<keyword evidence="1" id="KW-0677">Repeat</keyword>